<evidence type="ECO:0000313" key="3">
    <source>
        <dbReference type="Proteomes" id="UP000316801"/>
    </source>
</evidence>
<dbReference type="RefSeq" id="WP_143125483.1">
    <property type="nucleotide sequence ID" value="NZ_VJMG01000030.1"/>
</dbReference>
<dbReference type="Proteomes" id="UP000316801">
    <property type="component" value="Unassembled WGS sequence"/>
</dbReference>
<name>A0A549T9G2_9HYPH</name>
<evidence type="ECO:0000313" key="2">
    <source>
        <dbReference type="EMBL" id="TRL38500.1"/>
    </source>
</evidence>
<feature type="domain" description="DUF6455" evidence="1">
    <location>
        <begin position="68"/>
        <end position="137"/>
    </location>
</feature>
<sequence>MTMNDATSHLGQRVRKQLVDWYSDLRIRHEEERSLINLDAESRRKLAQDCNIAIDQLLDVVRAGPHGADEMERMLKALHIDPVDLQTHLPELFRDMQVTCATCGHKGRCRHELEDGSAAVTFGEYCANAQALNVMRAEPPLLRE</sequence>
<accession>A0A549T9G2</accession>
<evidence type="ECO:0000259" key="1">
    <source>
        <dbReference type="Pfam" id="PF20056"/>
    </source>
</evidence>
<organism evidence="2 3">
    <name type="scientific">Rhizobium straminoryzae</name>
    <dbReference type="NCBI Taxonomy" id="1387186"/>
    <lineage>
        <taxon>Bacteria</taxon>
        <taxon>Pseudomonadati</taxon>
        <taxon>Pseudomonadota</taxon>
        <taxon>Alphaproteobacteria</taxon>
        <taxon>Hyphomicrobiales</taxon>
        <taxon>Rhizobiaceae</taxon>
        <taxon>Rhizobium/Agrobacterium group</taxon>
        <taxon>Rhizobium</taxon>
    </lineage>
</organism>
<gene>
    <name evidence="2" type="ORF">FNA46_12210</name>
</gene>
<dbReference type="EMBL" id="VJMG01000030">
    <property type="protein sequence ID" value="TRL38500.1"/>
    <property type="molecule type" value="Genomic_DNA"/>
</dbReference>
<keyword evidence="3" id="KW-1185">Reference proteome</keyword>
<dbReference type="Pfam" id="PF20056">
    <property type="entry name" value="DUF6455"/>
    <property type="match status" value="1"/>
</dbReference>
<protein>
    <recommendedName>
        <fullName evidence="1">DUF6455 domain-containing protein</fullName>
    </recommendedName>
</protein>
<reference evidence="2 3" key="1">
    <citation type="submission" date="2019-07" db="EMBL/GenBank/DDBJ databases">
        <title>Ln-dependent methylotrophs.</title>
        <authorList>
            <person name="Tani A."/>
        </authorList>
    </citation>
    <scope>NUCLEOTIDE SEQUENCE [LARGE SCALE GENOMIC DNA]</scope>
    <source>
        <strain evidence="2 3">SM12</strain>
    </source>
</reference>
<dbReference type="InterPro" id="IPR045601">
    <property type="entry name" value="DUF6455"/>
</dbReference>
<dbReference type="AlphaFoldDB" id="A0A549T9G2"/>
<comment type="caution">
    <text evidence="2">The sequence shown here is derived from an EMBL/GenBank/DDBJ whole genome shotgun (WGS) entry which is preliminary data.</text>
</comment>
<proteinExistence type="predicted"/>